<gene>
    <name evidence="2" type="ORF">CINCED_3A001487</name>
</gene>
<dbReference type="GO" id="GO:0007129">
    <property type="term" value="P:homologous chromosome pairing at meiosis"/>
    <property type="evidence" value="ECO:0007669"/>
    <property type="project" value="InterPro"/>
</dbReference>
<dbReference type="AlphaFoldDB" id="A0A5E4MPW3"/>
<dbReference type="OrthoDB" id="6591917at2759"/>
<name>A0A5E4MPW3_9HEMI</name>
<dbReference type="GO" id="GO:0051445">
    <property type="term" value="P:regulation of meiotic cell cycle"/>
    <property type="evidence" value="ECO:0007669"/>
    <property type="project" value="TreeGrafter"/>
</dbReference>
<dbReference type="PANTHER" id="PTHR35258">
    <property type="entry name" value="SPERMATOGENESIS-ASSOCIATED PROTEIN 22"/>
    <property type="match status" value="1"/>
</dbReference>
<dbReference type="EMBL" id="CABPRJ010000970">
    <property type="protein sequence ID" value="VVC33544.1"/>
    <property type="molecule type" value="Genomic_DNA"/>
</dbReference>
<dbReference type="PANTHER" id="PTHR35258:SF1">
    <property type="entry name" value="SPERMATOGENESIS-ASSOCIATED PROTEIN 22"/>
    <property type="match status" value="1"/>
</dbReference>
<feature type="compositionally biased region" description="Polar residues" evidence="1">
    <location>
        <begin position="1"/>
        <end position="20"/>
    </location>
</feature>
<evidence type="ECO:0000256" key="1">
    <source>
        <dbReference type="SAM" id="MobiDB-lite"/>
    </source>
</evidence>
<dbReference type="Proteomes" id="UP000325440">
    <property type="component" value="Unassembled WGS sequence"/>
</dbReference>
<protein>
    <submittedName>
        <fullName evidence="2">Uncharacterized protein</fullName>
    </submittedName>
</protein>
<evidence type="ECO:0000313" key="2">
    <source>
        <dbReference type="EMBL" id="VVC33544.1"/>
    </source>
</evidence>
<sequence>MDKNNLFNRQPGCSKQSQLYAQREQRTSVPLSVSSTSKTDDGNKDNNHSNIAVINEGKKLLVGSVDQVVHWSQMLSFLEKTKILYQVYGFMDSIMTGSRKCEKIFCLRNEQKISRIVCVFYEIDRKMPEVPKGTFVLCTGHIKGKNKLQIFTIRELPEDNKNSFSRISLACQWAINDILIYSRV</sequence>
<feature type="compositionally biased region" description="Polar residues" evidence="1">
    <location>
        <begin position="27"/>
        <end position="37"/>
    </location>
</feature>
<reference evidence="2 3" key="1">
    <citation type="submission" date="2019-08" db="EMBL/GenBank/DDBJ databases">
        <authorList>
            <person name="Alioto T."/>
            <person name="Alioto T."/>
            <person name="Gomez Garrido J."/>
        </authorList>
    </citation>
    <scope>NUCLEOTIDE SEQUENCE [LARGE SCALE GENOMIC DNA]</scope>
</reference>
<organism evidence="2 3">
    <name type="scientific">Cinara cedri</name>
    <dbReference type="NCBI Taxonomy" id="506608"/>
    <lineage>
        <taxon>Eukaryota</taxon>
        <taxon>Metazoa</taxon>
        <taxon>Ecdysozoa</taxon>
        <taxon>Arthropoda</taxon>
        <taxon>Hexapoda</taxon>
        <taxon>Insecta</taxon>
        <taxon>Pterygota</taxon>
        <taxon>Neoptera</taxon>
        <taxon>Paraneoptera</taxon>
        <taxon>Hemiptera</taxon>
        <taxon>Sternorrhyncha</taxon>
        <taxon>Aphidomorpha</taxon>
        <taxon>Aphidoidea</taxon>
        <taxon>Aphididae</taxon>
        <taxon>Lachninae</taxon>
        <taxon>Cinara</taxon>
    </lineage>
</organism>
<feature type="region of interest" description="Disordered" evidence="1">
    <location>
        <begin position="1"/>
        <end position="49"/>
    </location>
</feature>
<evidence type="ECO:0000313" key="3">
    <source>
        <dbReference type="Proteomes" id="UP000325440"/>
    </source>
</evidence>
<proteinExistence type="predicted"/>
<dbReference type="GO" id="GO:0000711">
    <property type="term" value="P:meiotic DNA repair synthesis"/>
    <property type="evidence" value="ECO:0007669"/>
    <property type="project" value="InterPro"/>
</dbReference>
<dbReference type="InterPro" id="IPR033536">
    <property type="entry name" value="Spata22"/>
</dbReference>
<dbReference type="GO" id="GO:0007276">
    <property type="term" value="P:gamete generation"/>
    <property type="evidence" value="ECO:0007669"/>
    <property type="project" value="InterPro"/>
</dbReference>
<keyword evidence="3" id="KW-1185">Reference proteome</keyword>
<feature type="compositionally biased region" description="Basic and acidic residues" evidence="1">
    <location>
        <begin position="38"/>
        <end position="47"/>
    </location>
</feature>
<accession>A0A5E4MPW3</accession>